<keyword evidence="4" id="KW-0732">Signal</keyword>
<feature type="domain" description="Plastocyanin-like" evidence="5">
    <location>
        <begin position="219"/>
        <end position="293"/>
    </location>
</feature>
<keyword evidence="2" id="KW-0560">Oxidoreductase</keyword>
<dbReference type="InterPro" id="IPR008972">
    <property type="entry name" value="Cupredoxin"/>
</dbReference>
<feature type="domain" description="Plastocyanin-like" evidence="7">
    <location>
        <begin position="53"/>
        <end position="160"/>
    </location>
</feature>
<dbReference type="GO" id="GO:0005507">
    <property type="term" value="F:copper ion binding"/>
    <property type="evidence" value="ECO:0007669"/>
    <property type="project" value="InterPro"/>
</dbReference>
<sequence length="465" mass="51256">MNRRKFLSSTGLLLAAKSLPALPLPPFTPKPASAKADHALRIGPCTLDIGRGVSIKTVAYNGQVPGPLLRMREGVPVTIDVTNSSDNADIVHWHGLAIDSYNDGAMEEGSPMIPAGHTQRYAFTPRPSGTRWYHTHAMAGDDLTRSTYTGQFGFLLIEGHDHPARYDQEINLAIHHWGPSFVPMVETMRADSSNMPLTTGSDVGYKYATINSHMLGSGEPVRVKEGQRVLFRLLNASATENVVLALPGHTFEIIAMDGNPVPNPKSVEVLSLAVAERVDAIVHMNAPGVWILGSTLEKAREMGLGTVIEYAGKKGAPAWKDPAPSTWDYTQFAGSHVAPNPDDSFTLTFRDIGPLHGSKFDTWTINNKSWPKIEPLTVQKGKRYRLVFRNGSGDQHPLHLHRHTFEVTRIGDKQISGLRKDVINVMPLDTVEVDFVANNPGDTLWHCHQQLHMDYGFMQLIKYAD</sequence>
<feature type="domain" description="Plastocyanin-like" evidence="6">
    <location>
        <begin position="360"/>
        <end position="459"/>
    </location>
</feature>
<dbReference type="Pfam" id="PF00394">
    <property type="entry name" value="Cu-oxidase"/>
    <property type="match status" value="1"/>
</dbReference>
<dbReference type="RefSeq" id="WP_188757562.1">
    <property type="nucleotide sequence ID" value="NZ_BMJB01000001.1"/>
</dbReference>
<gene>
    <name evidence="8" type="ORF">GCM10011507_02630</name>
</gene>
<dbReference type="GO" id="GO:0016491">
    <property type="term" value="F:oxidoreductase activity"/>
    <property type="evidence" value="ECO:0007669"/>
    <property type="project" value="UniProtKB-KW"/>
</dbReference>
<evidence type="ECO:0000256" key="2">
    <source>
        <dbReference type="ARBA" id="ARBA00023002"/>
    </source>
</evidence>
<dbReference type="PANTHER" id="PTHR11709:SF394">
    <property type="entry name" value="FI03373P-RELATED"/>
    <property type="match status" value="1"/>
</dbReference>
<dbReference type="Pfam" id="PF07732">
    <property type="entry name" value="Cu-oxidase_3"/>
    <property type="match status" value="1"/>
</dbReference>
<dbReference type="AlphaFoldDB" id="A0A916RG45"/>
<dbReference type="CDD" id="cd13908">
    <property type="entry name" value="CuRO_3_MCO_like_2"/>
    <property type="match status" value="1"/>
</dbReference>
<comment type="caution">
    <text evidence="8">The sequence shown here is derived from an EMBL/GenBank/DDBJ whole genome shotgun (WGS) entry which is preliminary data.</text>
</comment>
<dbReference type="PANTHER" id="PTHR11709">
    <property type="entry name" value="MULTI-COPPER OXIDASE"/>
    <property type="match status" value="1"/>
</dbReference>
<keyword evidence="9" id="KW-1185">Reference proteome</keyword>
<evidence type="ECO:0000313" key="9">
    <source>
        <dbReference type="Proteomes" id="UP000648801"/>
    </source>
</evidence>
<evidence type="ECO:0000256" key="1">
    <source>
        <dbReference type="ARBA" id="ARBA00022723"/>
    </source>
</evidence>
<keyword evidence="1" id="KW-0479">Metal-binding</keyword>
<protein>
    <submittedName>
        <fullName evidence="8">Oxidase (Copper-binding protein)</fullName>
    </submittedName>
</protein>
<reference evidence="8" key="1">
    <citation type="journal article" date="2014" name="Int. J. Syst. Evol. Microbiol.">
        <title>Complete genome sequence of Corynebacterium casei LMG S-19264T (=DSM 44701T), isolated from a smear-ripened cheese.</title>
        <authorList>
            <consortium name="US DOE Joint Genome Institute (JGI-PGF)"/>
            <person name="Walter F."/>
            <person name="Albersmeier A."/>
            <person name="Kalinowski J."/>
            <person name="Ruckert C."/>
        </authorList>
    </citation>
    <scope>NUCLEOTIDE SEQUENCE</scope>
    <source>
        <strain evidence="8">CGMCC 1.15447</strain>
    </source>
</reference>
<evidence type="ECO:0000259" key="6">
    <source>
        <dbReference type="Pfam" id="PF07731"/>
    </source>
</evidence>
<dbReference type="Gene3D" id="2.60.40.420">
    <property type="entry name" value="Cupredoxins - blue copper proteins"/>
    <property type="match status" value="3"/>
</dbReference>
<reference evidence="8" key="2">
    <citation type="submission" date="2020-09" db="EMBL/GenBank/DDBJ databases">
        <authorList>
            <person name="Sun Q."/>
            <person name="Zhou Y."/>
        </authorList>
    </citation>
    <scope>NUCLEOTIDE SEQUENCE</scope>
    <source>
        <strain evidence="8">CGMCC 1.15447</strain>
    </source>
</reference>
<dbReference type="PROSITE" id="PS51318">
    <property type="entry name" value="TAT"/>
    <property type="match status" value="1"/>
</dbReference>
<dbReference type="Pfam" id="PF07731">
    <property type="entry name" value="Cu-oxidase_2"/>
    <property type="match status" value="1"/>
</dbReference>
<dbReference type="InterPro" id="IPR001117">
    <property type="entry name" value="Cu-oxidase_2nd"/>
</dbReference>
<proteinExistence type="predicted"/>
<dbReference type="InterPro" id="IPR045087">
    <property type="entry name" value="Cu-oxidase_fam"/>
</dbReference>
<dbReference type="InterPro" id="IPR006311">
    <property type="entry name" value="TAT_signal"/>
</dbReference>
<evidence type="ECO:0000313" key="8">
    <source>
        <dbReference type="EMBL" id="GGA54803.1"/>
    </source>
</evidence>
<feature type="chain" id="PRO_5037885013" evidence="4">
    <location>
        <begin position="24"/>
        <end position="465"/>
    </location>
</feature>
<accession>A0A916RG45</accession>
<evidence type="ECO:0000259" key="7">
    <source>
        <dbReference type="Pfam" id="PF07732"/>
    </source>
</evidence>
<evidence type="ECO:0000256" key="3">
    <source>
        <dbReference type="ARBA" id="ARBA00023008"/>
    </source>
</evidence>
<dbReference type="InterPro" id="IPR011707">
    <property type="entry name" value="Cu-oxidase-like_N"/>
</dbReference>
<feature type="signal peptide" evidence="4">
    <location>
        <begin position="1"/>
        <end position="23"/>
    </location>
</feature>
<dbReference type="InterPro" id="IPR011706">
    <property type="entry name" value="Cu-oxidase_C"/>
</dbReference>
<dbReference type="EMBL" id="BMJB01000001">
    <property type="protein sequence ID" value="GGA54803.1"/>
    <property type="molecule type" value="Genomic_DNA"/>
</dbReference>
<keyword evidence="3" id="KW-0186">Copper</keyword>
<dbReference type="Proteomes" id="UP000648801">
    <property type="component" value="Unassembled WGS sequence"/>
</dbReference>
<dbReference type="SUPFAM" id="SSF49503">
    <property type="entry name" value="Cupredoxins"/>
    <property type="match status" value="3"/>
</dbReference>
<evidence type="ECO:0000256" key="4">
    <source>
        <dbReference type="SAM" id="SignalP"/>
    </source>
</evidence>
<organism evidence="8 9">
    <name type="scientific">Edaphobacter acidisoli</name>
    <dbReference type="NCBI Taxonomy" id="2040573"/>
    <lineage>
        <taxon>Bacteria</taxon>
        <taxon>Pseudomonadati</taxon>
        <taxon>Acidobacteriota</taxon>
        <taxon>Terriglobia</taxon>
        <taxon>Terriglobales</taxon>
        <taxon>Acidobacteriaceae</taxon>
        <taxon>Edaphobacter</taxon>
    </lineage>
</organism>
<name>A0A916RG45_9BACT</name>
<evidence type="ECO:0000259" key="5">
    <source>
        <dbReference type="Pfam" id="PF00394"/>
    </source>
</evidence>